<evidence type="ECO:0000256" key="2">
    <source>
        <dbReference type="ARBA" id="ARBA00022679"/>
    </source>
</evidence>
<gene>
    <name evidence="6" type="ORF">F5544_33860</name>
</gene>
<protein>
    <submittedName>
        <fullName evidence="6">Methyltransferase domain-containing protein</fullName>
    </submittedName>
</protein>
<dbReference type="InterPro" id="IPR023576">
    <property type="entry name" value="UbiE/COQ5_MeTrFase_CS"/>
</dbReference>
<dbReference type="GO" id="GO:0032259">
    <property type="term" value="P:methylation"/>
    <property type="evidence" value="ECO:0007669"/>
    <property type="project" value="UniProtKB-KW"/>
</dbReference>
<dbReference type="SUPFAM" id="SSF53335">
    <property type="entry name" value="S-adenosyl-L-methionine-dependent methyltransferases"/>
    <property type="match status" value="1"/>
</dbReference>
<dbReference type="InterPro" id="IPR029063">
    <property type="entry name" value="SAM-dependent_MTases_sf"/>
</dbReference>
<evidence type="ECO:0000256" key="4">
    <source>
        <dbReference type="SAM" id="Phobius"/>
    </source>
</evidence>
<feature type="transmembrane region" description="Helical" evidence="4">
    <location>
        <begin position="15"/>
        <end position="37"/>
    </location>
</feature>
<keyword evidence="7" id="KW-1185">Reference proteome</keyword>
<accession>A0A6G9YNF2</accession>
<keyword evidence="4" id="KW-0472">Membrane</keyword>
<keyword evidence="2 6" id="KW-0808">Transferase</keyword>
<evidence type="ECO:0000259" key="5">
    <source>
        <dbReference type="Pfam" id="PF08241"/>
    </source>
</evidence>
<dbReference type="SUPFAM" id="SSF103473">
    <property type="entry name" value="MFS general substrate transporter"/>
    <property type="match status" value="1"/>
</dbReference>
<dbReference type="PROSITE" id="PS01184">
    <property type="entry name" value="UBIE_2"/>
    <property type="match status" value="1"/>
</dbReference>
<evidence type="ECO:0000256" key="3">
    <source>
        <dbReference type="ARBA" id="ARBA00022691"/>
    </source>
</evidence>
<keyword evidence="1 6" id="KW-0489">Methyltransferase</keyword>
<evidence type="ECO:0000313" key="6">
    <source>
        <dbReference type="EMBL" id="QIS14607.1"/>
    </source>
</evidence>
<proteinExistence type="predicted"/>
<dbReference type="PANTHER" id="PTHR45277">
    <property type="entry name" value="EXPRESSED PROTEIN"/>
    <property type="match status" value="1"/>
</dbReference>
<feature type="domain" description="Methyltransferase type 11" evidence="5">
    <location>
        <begin position="90"/>
        <end position="198"/>
    </location>
</feature>
<keyword evidence="4" id="KW-0812">Transmembrane</keyword>
<dbReference type="InterPro" id="IPR036259">
    <property type="entry name" value="MFS_trans_sf"/>
</dbReference>
<feature type="transmembrane region" description="Helical" evidence="4">
    <location>
        <begin position="43"/>
        <end position="65"/>
    </location>
</feature>
<dbReference type="InterPro" id="IPR013216">
    <property type="entry name" value="Methyltransf_11"/>
</dbReference>
<dbReference type="RefSeq" id="WP_167476984.1">
    <property type="nucleotide sequence ID" value="NZ_CP046172.1"/>
</dbReference>
<dbReference type="GO" id="GO:0008757">
    <property type="term" value="F:S-adenosylmethionine-dependent methyltransferase activity"/>
    <property type="evidence" value="ECO:0007669"/>
    <property type="project" value="InterPro"/>
</dbReference>
<evidence type="ECO:0000256" key="1">
    <source>
        <dbReference type="ARBA" id="ARBA00022603"/>
    </source>
</evidence>
<dbReference type="PANTHER" id="PTHR45277:SF1">
    <property type="entry name" value="EXPRESSED PROTEIN"/>
    <property type="match status" value="1"/>
</dbReference>
<dbReference type="KEGG" id="nah:F5544_33860"/>
<dbReference type="EMBL" id="CP046172">
    <property type="protein sequence ID" value="QIS14607.1"/>
    <property type="molecule type" value="Genomic_DNA"/>
</dbReference>
<dbReference type="Gene3D" id="3.40.50.150">
    <property type="entry name" value="Vaccinia Virus protein VP39"/>
    <property type="match status" value="1"/>
</dbReference>
<keyword evidence="4" id="KW-1133">Transmembrane helix</keyword>
<organism evidence="6 7">
    <name type="scientific">Nocardia arthritidis</name>
    <dbReference type="NCBI Taxonomy" id="228602"/>
    <lineage>
        <taxon>Bacteria</taxon>
        <taxon>Bacillati</taxon>
        <taxon>Actinomycetota</taxon>
        <taxon>Actinomycetes</taxon>
        <taxon>Mycobacteriales</taxon>
        <taxon>Nocardiaceae</taxon>
        <taxon>Nocardia</taxon>
    </lineage>
</organism>
<sequence>MIAARSTRVSYGFDAPYVLIGLGAVALGYLIALILVGIYGTAIAFWVVAIITIAMIAQIGLFLYATRRGKFQVWSELLDRLALRGDERVLDLGPGRGAVLLAVARRLSTGRVVGIDLWRTIDQSGNSAEIAERNADACGVADRVELCTGDMTALPFPDNEFDVVVSSLAIHNIKSATGRAAAVREALRVLRPGGRMVIADISKAPEYREVLSANGARDVTIEPLGWRMWFAGPWMSTNAVMATKPA</sequence>
<dbReference type="CDD" id="cd02440">
    <property type="entry name" value="AdoMet_MTases"/>
    <property type="match status" value="1"/>
</dbReference>
<reference evidence="6 7" key="1">
    <citation type="journal article" date="2019" name="ACS Chem. Biol.">
        <title>Identification and Mobilization of a Cryptic Antibiotic Biosynthesis Gene Locus from a Human-Pathogenic Nocardia Isolate.</title>
        <authorList>
            <person name="Herisse M."/>
            <person name="Ishida K."/>
            <person name="Porter J.L."/>
            <person name="Howden B."/>
            <person name="Hertweck C."/>
            <person name="Stinear T.P."/>
            <person name="Pidot S.J."/>
        </authorList>
    </citation>
    <scope>NUCLEOTIDE SEQUENCE [LARGE SCALE GENOMIC DNA]</scope>
    <source>
        <strain evidence="6 7">AUSMDU00012717</strain>
    </source>
</reference>
<keyword evidence="3" id="KW-0949">S-adenosyl-L-methionine</keyword>
<dbReference type="Pfam" id="PF08241">
    <property type="entry name" value="Methyltransf_11"/>
    <property type="match status" value="1"/>
</dbReference>
<dbReference type="Proteomes" id="UP000503540">
    <property type="component" value="Chromosome"/>
</dbReference>
<evidence type="ECO:0000313" key="7">
    <source>
        <dbReference type="Proteomes" id="UP000503540"/>
    </source>
</evidence>
<dbReference type="AlphaFoldDB" id="A0A6G9YNF2"/>
<name>A0A6G9YNF2_9NOCA</name>